<organism evidence="2 3">
    <name type="scientific">Pseudonocardia endophytica</name>
    <dbReference type="NCBI Taxonomy" id="401976"/>
    <lineage>
        <taxon>Bacteria</taxon>
        <taxon>Bacillati</taxon>
        <taxon>Actinomycetota</taxon>
        <taxon>Actinomycetes</taxon>
        <taxon>Pseudonocardiales</taxon>
        <taxon>Pseudonocardiaceae</taxon>
        <taxon>Pseudonocardia</taxon>
    </lineage>
</organism>
<gene>
    <name evidence="2" type="ORF">EV378_4231</name>
</gene>
<dbReference type="RefSeq" id="WP_132428911.1">
    <property type="nucleotide sequence ID" value="NZ_SMFZ01000002.1"/>
</dbReference>
<accession>A0A4V2PHD1</accession>
<comment type="caution">
    <text evidence="2">The sequence shown here is derived from an EMBL/GenBank/DDBJ whole genome shotgun (WGS) entry which is preliminary data.</text>
</comment>
<proteinExistence type="predicted"/>
<dbReference type="AlphaFoldDB" id="A0A4V2PHD1"/>
<evidence type="ECO:0000256" key="1">
    <source>
        <dbReference type="SAM" id="MobiDB-lite"/>
    </source>
</evidence>
<keyword evidence="3" id="KW-1185">Reference proteome</keyword>
<evidence type="ECO:0000313" key="3">
    <source>
        <dbReference type="Proteomes" id="UP000295560"/>
    </source>
</evidence>
<feature type="region of interest" description="Disordered" evidence="1">
    <location>
        <begin position="1"/>
        <end position="68"/>
    </location>
</feature>
<protein>
    <submittedName>
        <fullName evidence="2">Uncharacterized protein</fullName>
    </submittedName>
</protein>
<dbReference type="EMBL" id="SMFZ01000002">
    <property type="protein sequence ID" value="TCK20276.1"/>
    <property type="molecule type" value="Genomic_DNA"/>
</dbReference>
<name>A0A4V2PHD1_PSEEN</name>
<feature type="compositionally biased region" description="Low complexity" evidence="1">
    <location>
        <begin position="46"/>
        <end position="68"/>
    </location>
</feature>
<evidence type="ECO:0000313" key="2">
    <source>
        <dbReference type="EMBL" id="TCK20276.1"/>
    </source>
</evidence>
<dbReference type="Proteomes" id="UP000295560">
    <property type="component" value="Unassembled WGS sequence"/>
</dbReference>
<reference evidence="2 3" key="1">
    <citation type="submission" date="2019-03" db="EMBL/GenBank/DDBJ databases">
        <title>Sequencing the genomes of 1000 actinobacteria strains.</title>
        <authorList>
            <person name="Klenk H.-P."/>
        </authorList>
    </citation>
    <scope>NUCLEOTIDE SEQUENCE [LARGE SCALE GENOMIC DNA]</scope>
    <source>
        <strain evidence="2 3">DSM 44969</strain>
    </source>
</reference>
<sequence>MTAFSATGLFVPAPRAATPQIPTPRRPVDTAPDQHPGRHRIAEPVRTPQTAQAQQRARSARATSRTRTAGLVTIAARTGSVVTLAAMLVAAAATAGLTDGVAPTGDAATVASSTLR</sequence>